<feature type="transmembrane region" description="Helical" evidence="1">
    <location>
        <begin position="931"/>
        <end position="956"/>
    </location>
</feature>
<feature type="transmembrane region" description="Helical" evidence="1">
    <location>
        <begin position="367"/>
        <end position="386"/>
    </location>
</feature>
<feature type="transmembrane region" description="Helical" evidence="1">
    <location>
        <begin position="468"/>
        <end position="490"/>
    </location>
</feature>
<feature type="transmembrane region" description="Helical" evidence="1">
    <location>
        <begin position="1021"/>
        <end position="1041"/>
    </location>
</feature>
<sequence>MSDRAPAEHASLTSRIVESFLGSNFSILLILLCLGMGAVALTATPREEDPQIVVPFIDVAIEAPGASAQETKTLAAEPLERLLLEISGVEHVYSMSAPGQALVTVRFEVGEDREKALVNVYNKIQSNQDRVPTQVSSWIVRPVELDDVPILTLTLFGEGAGTPDLVRYADELAARLQTVADVSRVAVVGGHRRTVRVQLDAPRLAARGITASHVMDALGADNVNARVGALVGPEGSREVEVGPFLSSAAELESVVVAMADGRAVLLGDVARVVDGPAEPTTYTRLAFGPSAAALEHGAGVPPAWVDGNPRPAVTLSVAKRKGTNAVVVAEQTLARFDELAGELLPDDVHWLVTRNYGETADEKVNELVGHLLIAVGTIVVLVGASLGWRAALIVALAVPLTLAVTLFADLLVGYSINRVTLFALILSLGLLVDDPIVDVENIHRHLSLGKLPPRQATVFAVDEVRPPVILATLAVIVSFLPLFFVTGMMGPYMRPMPFNVPVAMLLSLVVAFTVTPWATYHLLKNHVRPGDGHEVSEGVVIRSYRRLASFFLTSRRRSLVLLGVVGLSFLGSIGLAALGFVPLKMLPFDNKSEFQVIVDAPEGTGLETMDRAVTDLMRDCLAIGEVTDVTGYTGHASPHDFNGMVRHYFLRRGPQVADLRVNLVPRHNRGRQAHEIVLAARPALEATAAQHGVRISIVEAPPGPPVLAGVVAEVYGPLDGSADELASVTADVAERFGRVPFLHDVDTFVEASRPRLSFQVDRLEAAARGVAPQEVARTLAVALSGTSAGVLRAAGERLPLEIRLELPRAERSTEADLLALTVPSASGAPVPLGELVRRVEGPDDRALYRKDLRDMQYVVGEAVGKSPVDAIFALMADLRERPLPEGYEVDLAGEGEWQVTVDVFRDLGLAFAAALAGIYVLLVAQTRSFGLSALMMLAIPLTMIGVFPGFWILNLIAGDPVGPFENPIFFTATGMIGVIALAGIVVRNSIILIDFIETHRALGLSTVDACIEAGAVRLRPIVLTAGAAVMGAWVIVFDPIFSGLAWSFVFGIVASTAFTLLVIPIAYALTQGASARRSAA</sequence>
<evidence type="ECO:0000313" key="3">
    <source>
        <dbReference type="Proteomes" id="UP000316921"/>
    </source>
</evidence>
<dbReference type="Proteomes" id="UP000316921">
    <property type="component" value="Chromosome"/>
</dbReference>
<name>A0A518BDZ3_9BACT</name>
<dbReference type="SUPFAM" id="SSF82693">
    <property type="entry name" value="Multidrug efflux transporter AcrB pore domain, PN1, PN2, PC1 and PC2 subdomains"/>
    <property type="match status" value="3"/>
</dbReference>
<dbReference type="KEGG" id="pbap:Pla133_02690"/>
<dbReference type="PRINTS" id="PR00702">
    <property type="entry name" value="ACRIFLAVINRP"/>
</dbReference>
<feature type="transmembrane region" description="Helical" evidence="1">
    <location>
        <begin position="968"/>
        <end position="986"/>
    </location>
</feature>
<organism evidence="2 3">
    <name type="scientific">Engelhardtia mirabilis</name>
    <dbReference type="NCBI Taxonomy" id="2528011"/>
    <lineage>
        <taxon>Bacteria</taxon>
        <taxon>Pseudomonadati</taxon>
        <taxon>Planctomycetota</taxon>
        <taxon>Planctomycetia</taxon>
        <taxon>Planctomycetia incertae sedis</taxon>
        <taxon>Engelhardtia</taxon>
    </lineage>
</organism>
<dbReference type="Pfam" id="PF00873">
    <property type="entry name" value="ACR_tran"/>
    <property type="match status" value="1"/>
</dbReference>
<dbReference type="InterPro" id="IPR027463">
    <property type="entry name" value="AcrB_DN_DC_subdom"/>
</dbReference>
<feature type="transmembrane region" description="Helical" evidence="1">
    <location>
        <begin position="559"/>
        <end position="581"/>
    </location>
</feature>
<dbReference type="InterPro" id="IPR001036">
    <property type="entry name" value="Acrflvin-R"/>
</dbReference>
<feature type="transmembrane region" description="Helical" evidence="1">
    <location>
        <begin position="20"/>
        <end position="41"/>
    </location>
</feature>
<feature type="transmembrane region" description="Helical" evidence="1">
    <location>
        <begin position="502"/>
        <end position="523"/>
    </location>
</feature>
<dbReference type="Gene3D" id="3.30.2090.10">
    <property type="entry name" value="Multidrug efflux transporter AcrB TolC docking domain, DN and DC subdomains"/>
    <property type="match status" value="2"/>
</dbReference>
<dbReference type="Gene3D" id="3.30.70.1440">
    <property type="entry name" value="Multidrug efflux transporter AcrB pore domain"/>
    <property type="match status" value="1"/>
</dbReference>
<dbReference type="AlphaFoldDB" id="A0A518BDZ3"/>
<keyword evidence="3" id="KW-1185">Reference proteome</keyword>
<reference evidence="2 3" key="1">
    <citation type="submission" date="2019-02" db="EMBL/GenBank/DDBJ databases">
        <title>Deep-cultivation of Planctomycetes and their phenomic and genomic characterization uncovers novel biology.</title>
        <authorList>
            <person name="Wiegand S."/>
            <person name="Jogler M."/>
            <person name="Boedeker C."/>
            <person name="Pinto D."/>
            <person name="Vollmers J."/>
            <person name="Rivas-Marin E."/>
            <person name="Kohn T."/>
            <person name="Peeters S.H."/>
            <person name="Heuer A."/>
            <person name="Rast P."/>
            <person name="Oberbeckmann S."/>
            <person name="Bunk B."/>
            <person name="Jeske O."/>
            <person name="Meyerdierks A."/>
            <person name="Storesund J.E."/>
            <person name="Kallscheuer N."/>
            <person name="Luecker S."/>
            <person name="Lage O.M."/>
            <person name="Pohl T."/>
            <person name="Merkel B.J."/>
            <person name="Hornburger P."/>
            <person name="Mueller R.-W."/>
            <person name="Bruemmer F."/>
            <person name="Labrenz M."/>
            <person name="Spormann A.M."/>
            <person name="Op den Camp H."/>
            <person name="Overmann J."/>
            <person name="Amann R."/>
            <person name="Jetten M.S.M."/>
            <person name="Mascher T."/>
            <person name="Medema M.H."/>
            <person name="Devos D.P."/>
            <person name="Kaster A.-K."/>
            <person name="Ovreas L."/>
            <person name="Rohde M."/>
            <person name="Galperin M.Y."/>
            <person name="Jogler C."/>
        </authorList>
    </citation>
    <scope>NUCLEOTIDE SEQUENCE [LARGE SCALE GENOMIC DNA]</scope>
    <source>
        <strain evidence="2 3">Pla133</strain>
    </source>
</reference>
<keyword evidence="1" id="KW-1133">Transmembrane helix</keyword>
<dbReference type="PANTHER" id="PTHR32063:SF16">
    <property type="entry name" value="CATION EFFLUX SYSTEM (ACRB_ACRD_ACRF FAMILY)"/>
    <property type="match status" value="1"/>
</dbReference>
<accession>A0A518BDZ3</accession>
<dbReference type="Gene3D" id="3.30.70.1430">
    <property type="entry name" value="Multidrug efflux transporter AcrB pore domain"/>
    <property type="match status" value="2"/>
</dbReference>
<feature type="transmembrane region" description="Helical" evidence="1">
    <location>
        <begin position="392"/>
        <end position="412"/>
    </location>
</feature>
<dbReference type="GO" id="GO:0042910">
    <property type="term" value="F:xenobiotic transmembrane transporter activity"/>
    <property type="evidence" value="ECO:0007669"/>
    <property type="project" value="TreeGrafter"/>
</dbReference>
<feature type="transmembrane region" description="Helical" evidence="1">
    <location>
        <begin position="907"/>
        <end position="924"/>
    </location>
</feature>
<gene>
    <name evidence="2" type="primary">bepG</name>
    <name evidence="2" type="ORF">Pla133_02690</name>
</gene>
<keyword evidence="1" id="KW-0472">Membrane</keyword>
<protein>
    <submittedName>
        <fullName evidence="2">Efflux pump membrane transporter BepG</fullName>
    </submittedName>
</protein>
<feature type="transmembrane region" description="Helical" evidence="1">
    <location>
        <begin position="1047"/>
        <end position="1069"/>
    </location>
</feature>
<dbReference type="RefSeq" id="WP_145061590.1">
    <property type="nucleotide sequence ID" value="NZ_CP036287.1"/>
</dbReference>
<evidence type="ECO:0000256" key="1">
    <source>
        <dbReference type="SAM" id="Phobius"/>
    </source>
</evidence>
<dbReference type="PANTHER" id="PTHR32063">
    <property type="match status" value="1"/>
</dbReference>
<dbReference type="EMBL" id="CP036287">
    <property type="protein sequence ID" value="QDU65205.1"/>
    <property type="molecule type" value="Genomic_DNA"/>
</dbReference>
<dbReference type="Gene3D" id="1.20.1640.10">
    <property type="entry name" value="Multidrug efflux transporter AcrB transmembrane domain"/>
    <property type="match status" value="2"/>
</dbReference>
<dbReference type="SUPFAM" id="SSF82714">
    <property type="entry name" value="Multidrug efflux transporter AcrB TolC docking domain, DN and DC subdomains"/>
    <property type="match status" value="2"/>
</dbReference>
<dbReference type="GO" id="GO:0005886">
    <property type="term" value="C:plasma membrane"/>
    <property type="evidence" value="ECO:0007669"/>
    <property type="project" value="TreeGrafter"/>
</dbReference>
<evidence type="ECO:0000313" key="2">
    <source>
        <dbReference type="EMBL" id="QDU65205.1"/>
    </source>
</evidence>
<dbReference type="Gene3D" id="3.30.70.1320">
    <property type="entry name" value="Multidrug efflux transporter AcrB pore domain like"/>
    <property type="match status" value="1"/>
</dbReference>
<proteinExistence type="predicted"/>
<keyword evidence="1" id="KW-0812">Transmembrane</keyword>
<dbReference type="SUPFAM" id="SSF82866">
    <property type="entry name" value="Multidrug efflux transporter AcrB transmembrane domain"/>
    <property type="match status" value="2"/>
</dbReference>